<dbReference type="Proteomes" id="UP001156218">
    <property type="component" value="Chromosome"/>
</dbReference>
<accession>A0A139KLB8</accession>
<sequence length="63" mass="6929">MKIKTFYVMVICTSLSLIGCDKEEIDAPITPPIEKPDEPIASPSTNDIIKIKTGDIDMIIGHK</sequence>
<evidence type="ECO:0000313" key="2">
    <source>
        <dbReference type="EMBL" id="KAB4487000.1"/>
    </source>
</evidence>
<name>A0A139KLB8_BACT4</name>
<proteinExistence type="predicted"/>
<dbReference type="EMBL" id="CP083680">
    <property type="protein sequence ID" value="UYU66107.1"/>
    <property type="molecule type" value="Genomic_DNA"/>
</dbReference>
<dbReference type="EMBL" id="WCRY01000002">
    <property type="protein sequence ID" value="KAB4487000.1"/>
    <property type="molecule type" value="Genomic_DNA"/>
</dbReference>
<protein>
    <submittedName>
        <fullName evidence="2">Uncharacterized protein</fullName>
    </submittedName>
</protein>
<evidence type="ECO:0000313" key="3">
    <source>
        <dbReference type="EMBL" id="UYU66107.1"/>
    </source>
</evidence>
<dbReference type="PROSITE" id="PS51257">
    <property type="entry name" value="PROKAR_LIPOPROTEIN"/>
    <property type="match status" value="1"/>
</dbReference>
<dbReference type="AlphaFoldDB" id="A0A139KLB8"/>
<reference evidence="4 5" key="1">
    <citation type="journal article" date="2019" name="Nat. Med.">
        <title>A library of human gut bacterial isolates paired with longitudinal multiomics data enables mechanistic microbiome research.</title>
        <authorList>
            <person name="Poyet M."/>
            <person name="Groussin M."/>
            <person name="Gibbons S.M."/>
            <person name="Avila-Pacheco J."/>
            <person name="Jiang X."/>
            <person name="Kearney S.M."/>
            <person name="Perrotta A.R."/>
            <person name="Berdy B."/>
            <person name="Zhao S."/>
            <person name="Lieberman T.D."/>
            <person name="Swanson P.K."/>
            <person name="Smith M."/>
            <person name="Roesemann S."/>
            <person name="Alexander J.E."/>
            <person name="Rich S.A."/>
            <person name="Livny J."/>
            <person name="Vlamakis H."/>
            <person name="Clish C."/>
            <person name="Bullock K."/>
            <person name="Deik A."/>
            <person name="Scott J."/>
            <person name="Pierce K.A."/>
            <person name="Xavier R.J."/>
            <person name="Alm E.J."/>
        </authorList>
    </citation>
    <scope>NUCLEOTIDE SEQUENCE [LARGE SCALE GENOMIC DNA]</scope>
    <source>
        <strain evidence="2 4">BIOML-A162</strain>
        <strain evidence="1 5">BIOML-A188</strain>
    </source>
</reference>
<reference evidence="3 6" key="2">
    <citation type="submission" date="2021-06" db="EMBL/GenBank/DDBJ databases">
        <title>Interrogation of the integrated mobile genetic elements in gut-associated Bacteroides with a consensus prediction approach.</title>
        <authorList>
            <person name="Campbell D.E."/>
            <person name="Leigh J.R."/>
            <person name="Kim T."/>
            <person name="England W."/>
            <person name="Whitaker R.J."/>
            <person name="Degnan P.H."/>
        </authorList>
    </citation>
    <scope>NUCLEOTIDE SEQUENCE [LARGE SCALE GENOMIC DNA]</scope>
    <source>
        <strain evidence="3 6">WAL8669</strain>
    </source>
</reference>
<dbReference type="Proteomes" id="UP000440614">
    <property type="component" value="Unassembled WGS sequence"/>
</dbReference>
<evidence type="ECO:0000313" key="1">
    <source>
        <dbReference type="EMBL" id="KAB4310432.1"/>
    </source>
</evidence>
<gene>
    <name evidence="2" type="ORF">GAN91_03055</name>
    <name evidence="1" type="ORF">GAO51_16445</name>
    <name evidence="3" type="ORF">KQP68_21445</name>
</gene>
<dbReference type="Proteomes" id="UP000436858">
    <property type="component" value="Unassembled WGS sequence"/>
</dbReference>
<evidence type="ECO:0000313" key="5">
    <source>
        <dbReference type="Proteomes" id="UP000440614"/>
    </source>
</evidence>
<dbReference type="RefSeq" id="WP_113748676.1">
    <property type="nucleotide sequence ID" value="NZ_CAXSTA010000002.1"/>
</dbReference>
<organism evidence="2 4">
    <name type="scientific">Bacteroides thetaiotaomicron</name>
    <dbReference type="NCBI Taxonomy" id="818"/>
    <lineage>
        <taxon>Bacteria</taxon>
        <taxon>Pseudomonadati</taxon>
        <taxon>Bacteroidota</taxon>
        <taxon>Bacteroidia</taxon>
        <taxon>Bacteroidales</taxon>
        <taxon>Bacteroidaceae</taxon>
        <taxon>Bacteroides</taxon>
    </lineage>
</organism>
<evidence type="ECO:0000313" key="4">
    <source>
        <dbReference type="Proteomes" id="UP000436858"/>
    </source>
</evidence>
<evidence type="ECO:0000313" key="6">
    <source>
        <dbReference type="Proteomes" id="UP001156218"/>
    </source>
</evidence>
<dbReference type="EMBL" id="WCSY01000015">
    <property type="protein sequence ID" value="KAB4310432.1"/>
    <property type="molecule type" value="Genomic_DNA"/>
</dbReference>